<proteinExistence type="predicted"/>
<evidence type="ECO:0000313" key="5">
    <source>
        <dbReference type="EMBL" id="GAP30254.1"/>
    </source>
</evidence>
<dbReference type="GeneID" id="93370167"/>
<feature type="region of interest" description="Disordered" evidence="2">
    <location>
        <begin position="336"/>
        <end position="370"/>
    </location>
</feature>
<evidence type="ECO:0000313" key="4">
    <source>
        <dbReference type="EMBL" id="APA96117.1"/>
    </source>
</evidence>
<dbReference type="AlphaFoldDB" id="A0ABC9YXR9"/>
<feature type="domain" description="SWIM-type" evidence="3">
    <location>
        <begin position="52"/>
        <end position="85"/>
    </location>
</feature>
<keyword evidence="1" id="KW-0863">Zinc-finger</keyword>
<name>A0ABC9YXR9_9NOCA</name>
<reference evidence="5 6" key="2">
    <citation type="journal article" date="2016" name="Genome Announc.">
        <title>Draft Genome Sequence of Erythromycin- and Oxytetracycline-Sensitive Nocardia seriolae Strain U-1 (NBRC 110359).</title>
        <authorList>
            <person name="Imajoh M."/>
            <person name="Sukeda M."/>
            <person name="Shimizu M."/>
            <person name="Yamane J."/>
            <person name="Ohnishi K."/>
            <person name="Oshima S."/>
        </authorList>
    </citation>
    <scope>NUCLEOTIDE SEQUENCE [LARGE SCALE GENOMIC DNA]</scope>
    <source>
        <strain evidence="5 6">U-1</strain>
    </source>
</reference>
<dbReference type="RefSeq" id="WP_036546790.1">
    <property type="nucleotide sequence ID" value="NZ_AP017900.1"/>
</dbReference>
<sequence>MTTAWTADHIGSLAPDAASLTAARKLRGKWSGTGIHDTALWGLCQGSGSRPYQTIVDLSGPAYKCTCPSRKFPCKHALSLLLSWSAGEVAEAAEVADFAADWLGGRAAKAAKKAAPEAKPARSGTATADQRRARVTAGLADLDTWLTDQVRTGLAQSDRSMRAFETVAARMVDAQAPGIASTIRQLPLAATHSEWPRLLLREYARLHLLATAHARLDTLSPELQASVRTHIGYPTPAETVRTEPAVRDHWLVLGVRTTTEDGLYTRRVWLRARTSGRWALLVDHHYGSPAFPNDTPAPGFQVDADVHYYPGAAALRALWGERHGTPEPFTTIPLHNSAATGETTGMHADEHSANDPGRSSGDGESTDLARHSGAEVAEIASGTVDSDAEQAMMTGADRGGAARMTGATADGATARRPGGIADALAEQARALGADPFLRSWPVLLAEVVPVRGEKNWYVVESGGGALPISTTEGEPWRLLGLSGGYPVTVLGEWTVDGLVPVAALAAGSMVDVGVAQGNPIPLRGGVEDAGSGELVSTALVGTARRGADTGGLTASVRSAAAGLTGDVAAVLLESVALQDCFARGGVSADRAERSEVASDDERPLLPAAAGARLFDMLADNSAFLEEWFALVAPRDFRAADGLVSVLLERAKALAPHREPLLRLAGARGRWLAAQHPGWRSLVRAAADDESVWSHGRAAERRGWLTQLRQRDPAAAREALAGSWGKESGPGKAELLAVLADGLSIDDEALLEIALDDRRAEVRRLAADLLGQLPDSAFAARMAERAGAWLSFGPRLVRPQLVTTGPGVLDDAARRDGVGDSFGYTAYRADGAPDLSTEWLHRVVAATPLRHWERLLGSPEAAVHASMAKSVRGPMFAGWTDAVLAQRNPEWAAALFGAVSGTNARDADTEKLRELFALQPEGAQIRHLRGLDSSWLAEIESLLRAMPHPWPGQLAEHVLRLLLERAQLSADRPGAPSLVPGSYRTLFRAASAHFPTQVAATVSGIARKCGDPYWEQAFDQLAHDLIERKTMLEELQ</sequence>
<accession>A0ABC9YXR9</accession>
<evidence type="ECO:0000313" key="6">
    <source>
        <dbReference type="Proteomes" id="UP000037179"/>
    </source>
</evidence>
<dbReference type="Pfam" id="PF18944">
    <property type="entry name" value="DUF5691"/>
    <property type="match status" value="1"/>
</dbReference>
<dbReference type="KEGG" id="nsr:NS506_02050"/>
<dbReference type="GO" id="GO:0008270">
    <property type="term" value="F:zinc ion binding"/>
    <property type="evidence" value="ECO:0007669"/>
    <property type="project" value="UniProtKB-KW"/>
</dbReference>
<dbReference type="Proteomes" id="UP000037179">
    <property type="component" value="Unassembled WGS sequence"/>
</dbReference>
<evidence type="ECO:0000256" key="2">
    <source>
        <dbReference type="SAM" id="MobiDB-lite"/>
    </source>
</evidence>
<organism evidence="5 6">
    <name type="scientific">Nocardia seriolae</name>
    <dbReference type="NCBI Taxonomy" id="37332"/>
    <lineage>
        <taxon>Bacteria</taxon>
        <taxon>Bacillati</taxon>
        <taxon>Actinomycetota</taxon>
        <taxon>Actinomycetes</taxon>
        <taxon>Mycobacteriales</taxon>
        <taxon>Nocardiaceae</taxon>
        <taxon>Nocardia</taxon>
    </lineage>
</organism>
<dbReference type="Pfam" id="PF04434">
    <property type="entry name" value="SWIM"/>
    <property type="match status" value="1"/>
</dbReference>
<dbReference type="Proteomes" id="UP000180166">
    <property type="component" value="Chromosome"/>
</dbReference>
<keyword evidence="1" id="KW-0479">Metal-binding</keyword>
<dbReference type="InterPro" id="IPR007527">
    <property type="entry name" value="Znf_SWIM"/>
</dbReference>
<gene>
    <name evidence="4" type="ORF">NS506_02050</name>
    <name evidence="5" type="ORF">NSK11_contig00076-0010</name>
</gene>
<reference evidence="4 7" key="3">
    <citation type="submission" date="2016-10" db="EMBL/GenBank/DDBJ databases">
        <title>Genome sequence of Nocardia seriolae strain EM150506, isolated from Anguila japonica.</title>
        <authorList>
            <person name="Han H.-J."/>
        </authorList>
    </citation>
    <scope>NUCLEOTIDE SEQUENCE [LARGE SCALE GENOMIC DNA]</scope>
    <source>
        <strain evidence="4 7">EM150506</strain>
    </source>
</reference>
<evidence type="ECO:0000313" key="7">
    <source>
        <dbReference type="Proteomes" id="UP000180166"/>
    </source>
</evidence>
<dbReference type="EMBL" id="BBYQ01000076">
    <property type="protein sequence ID" value="GAP30254.1"/>
    <property type="molecule type" value="Genomic_DNA"/>
</dbReference>
<evidence type="ECO:0000256" key="1">
    <source>
        <dbReference type="PROSITE-ProRule" id="PRU00325"/>
    </source>
</evidence>
<protein>
    <recommendedName>
        <fullName evidence="3">SWIM-type domain-containing protein</fullName>
    </recommendedName>
</protein>
<dbReference type="InterPro" id="IPR043746">
    <property type="entry name" value="DUF5691"/>
</dbReference>
<keyword evidence="1" id="KW-0862">Zinc</keyword>
<dbReference type="PROSITE" id="PS50966">
    <property type="entry name" value="ZF_SWIM"/>
    <property type="match status" value="1"/>
</dbReference>
<dbReference type="EMBL" id="CP017839">
    <property type="protein sequence ID" value="APA96117.1"/>
    <property type="molecule type" value="Genomic_DNA"/>
</dbReference>
<reference evidence="6" key="1">
    <citation type="submission" date="2015-07" db="EMBL/GenBank/DDBJ databases">
        <title>Nocardia seriolae U-1 whole genome shotgun sequence.</title>
        <authorList>
            <person name="Imajoh M."/>
            <person name="Fukumoto Y."/>
            <person name="Sukeda M."/>
            <person name="Yamane J."/>
            <person name="Yamasaki K."/>
            <person name="Shimizu M."/>
            <person name="Ohnishi K."/>
            <person name="Oshima S."/>
        </authorList>
    </citation>
    <scope>NUCLEOTIDE SEQUENCE [LARGE SCALE GENOMIC DNA]</scope>
    <source>
        <strain evidence="6">U-1</strain>
    </source>
</reference>
<evidence type="ECO:0000259" key="3">
    <source>
        <dbReference type="PROSITE" id="PS50966"/>
    </source>
</evidence>
<keyword evidence="6" id="KW-1185">Reference proteome</keyword>